<dbReference type="InterPro" id="IPR019533">
    <property type="entry name" value="Peptidase_S26"/>
</dbReference>
<comment type="similarity">
    <text evidence="3">Belongs to the peptidase S26 family.</text>
</comment>
<dbReference type="Pfam" id="PF10502">
    <property type="entry name" value="Peptidase_S26"/>
    <property type="match status" value="2"/>
</dbReference>
<protein>
    <recommendedName>
        <fullName evidence="4">signal peptidase I</fullName>
        <ecNumber evidence="4">3.4.21.89</ecNumber>
    </recommendedName>
</protein>
<dbReference type="InterPro" id="IPR036286">
    <property type="entry name" value="LexA/Signal_pep-like_sf"/>
</dbReference>
<dbReference type="EMBL" id="CP108482">
    <property type="protein sequence ID" value="WUS54210.1"/>
    <property type="molecule type" value="Genomic_DNA"/>
</dbReference>
<name>A0ABZ1W072_9ACTN</name>
<gene>
    <name evidence="7" type="ORF">OG469_01055</name>
</gene>
<evidence type="ECO:0000256" key="5">
    <source>
        <dbReference type="ARBA" id="ARBA00022801"/>
    </source>
</evidence>
<dbReference type="Proteomes" id="UP001432014">
    <property type="component" value="Chromosome"/>
</dbReference>
<accession>A0ABZ1W072</accession>
<dbReference type="RefSeq" id="WP_329492826.1">
    <property type="nucleotide sequence ID" value="NZ_CP108460.1"/>
</dbReference>
<evidence type="ECO:0000256" key="2">
    <source>
        <dbReference type="ARBA" id="ARBA00004401"/>
    </source>
</evidence>
<evidence type="ECO:0000313" key="7">
    <source>
        <dbReference type="EMBL" id="WUS54210.1"/>
    </source>
</evidence>
<dbReference type="PRINTS" id="PR00727">
    <property type="entry name" value="LEADERPTASE"/>
</dbReference>
<dbReference type="PANTHER" id="PTHR43390">
    <property type="entry name" value="SIGNAL PEPTIDASE I"/>
    <property type="match status" value="1"/>
</dbReference>
<dbReference type="SUPFAM" id="SSF51306">
    <property type="entry name" value="LexA/Signal peptidase"/>
    <property type="match status" value="1"/>
</dbReference>
<dbReference type="PROSITE" id="PS00761">
    <property type="entry name" value="SPASE_I_3"/>
    <property type="match status" value="1"/>
</dbReference>
<evidence type="ECO:0000256" key="4">
    <source>
        <dbReference type="ARBA" id="ARBA00013208"/>
    </source>
</evidence>
<feature type="domain" description="Peptidase S26" evidence="6">
    <location>
        <begin position="111"/>
        <end position="148"/>
    </location>
</feature>
<feature type="domain" description="Peptidase S26" evidence="6">
    <location>
        <begin position="20"/>
        <end position="99"/>
    </location>
</feature>
<sequence>MSLRLVRWIHRVLRDRVLAVTVTGPSMEPGLRDGDRVLVVRRRARRLRRGQVVVLGPRAAPPVVLGAARAGSLPVPEERLGPAQLLIKRIAAAPGDLVPAALAATLRCPPGSTVPPDRFLVLGDNGPRSVDSRHFGYVTREQVVGVAVRPLRPAMTGR</sequence>
<organism evidence="7 8">
    <name type="scientific">Kitasatospora herbaricolor</name>
    <dbReference type="NCBI Taxonomy" id="68217"/>
    <lineage>
        <taxon>Bacteria</taxon>
        <taxon>Bacillati</taxon>
        <taxon>Actinomycetota</taxon>
        <taxon>Actinomycetes</taxon>
        <taxon>Kitasatosporales</taxon>
        <taxon>Streptomycetaceae</taxon>
        <taxon>Kitasatospora</taxon>
    </lineage>
</organism>
<keyword evidence="5" id="KW-0378">Hydrolase</keyword>
<keyword evidence="8" id="KW-1185">Reference proteome</keyword>
<proteinExistence type="inferred from homology"/>
<comment type="subcellular location">
    <subcellularLocation>
        <location evidence="2">Cell membrane</location>
        <topology evidence="2">Single-pass type II membrane protein</topology>
    </subcellularLocation>
</comment>
<reference evidence="7 8" key="1">
    <citation type="submission" date="2022-10" db="EMBL/GenBank/DDBJ databases">
        <title>The complete genomes of actinobacterial strains from the NBC collection.</title>
        <authorList>
            <person name="Joergensen T.S."/>
            <person name="Alvarez Arevalo M."/>
            <person name="Sterndorff E.B."/>
            <person name="Faurdal D."/>
            <person name="Vuksanovic O."/>
            <person name="Mourched A.-S."/>
            <person name="Charusanti P."/>
            <person name="Shaw S."/>
            <person name="Blin K."/>
            <person name="Weber T."/>
        </authorList>
    </citation>
    <scope>NUCLEOTIDE SEQUENCE [LARGE SCALE GENOMIC DNA]</scope>
    <source>
        <strain evidence="7 8">NBC_01247</strain>
    </source>
</reference>
<dbReference type="PANTHER" id="PTHR43390:SF1">
    <property type="entry name" value="CHLOROPLAST PROCESSING PEPTIDASE"/>
    <property type="match status" value="1"/>
</dbReference>
<evidence type="ECO:0000256" key="1">
    <source>
        <dbReference type="ARBA" id="ARBA00000677"/>
    </source>
</evidence>
<dbReference type="InterPro" id="IPR000223">
    <property type="entry name" value="Pept_S26A_signal_pept_1"/>
</dbReference>
<comment type="catalytic activity">
    <reaction evidence="1">
        <text>Cleavage of hydrophobic, N-terminal signal or leader sequences from secreted and periplasmic proteins.</text>
        <dbReference type="EC" id="3.4.21.89"/>
    </reaction>
</comment>
<evidence type="ECO:0000256" key="3">
    <source>
        <dbReference type="ARBA" id="ARBA00009370"/>
    </source>
</evidence>
<dbReference type="CDD" id="cd06530">
    <property type="entry name" value="S26_SPase_I"/>
    <property type="match status" value="1"/>
</dbReference>
<dbReference type="Gene3D" id="2.10.109.10">
    <property type="entry name" value="Umud Fragment, subunit A"/>
    <property type="match status" value="1"/>
</dbReference>
<dbReference type="EC" id="3.4.21.89" evidence="4"/>
<evidence type="ECO:0000259" key="6">
    <source>
        <dbReference type="Pfam" id="PF10502"/>
    </source>
</evidence>
<evidence type="ECO:0000313" key="8">
    <source>
        <dbReference type="Proteomes" id="UP001432014"/>
    </source>
</evidence>
<dbReference type="InterPro" id="IPR019758">
    <property type="entry name" value="Pept_S26A_signal_pept_1_CS"/>
</dbReference>